<dbReference type="InterPro" id="IPR029063">
    <property type="entry name" value="SAM-dependent_MTases_sf"/>
</dbReference>
<evidence type="ECO:0000313" key="1">
    <source>
        <dbReference type="EMBL" id="KUI58307.1"/>
    </source>
</evidence>
<dbReference type="Proteomes" id="UP000078576">
    <property type="component" value="Unassembled WGS sequence"/>
</dbReference>
<accession>A0A194V2Z4</accession>
<proteinExistence type="predicted"/>
<dbReference type="SUPFAM" id="SSF53335">
    <property type="entry name" value="S-adenosyl-L-methionine-dependent methyltransferases"/>
    <property type="match status" value="1"/>
</dbReference>
<dbReference type="OrthoDB" id="184880at2759"/>
<evidence type="ECO:0000313" key="2">
    <source>
        <dbReference type="Proteomes" id="UP000078576"/>
    </source>
</evidence>
<sequence>MAPKDDDYVFTRDILDNNRINYMHTLWTKIFGYVVHPKIPIDKPDLRVADVGTGTGIWLFGVRELIPRSARLEGFDISFNAAPPAETLPSNVAFRN</sequence>
<keyword evidence="2" id="KW-1185">Reference proteome</keyword>
<dbReference type="Gene3D" id="3.40.50.150">
    <property type="entry name" value="Vaccinia Virus protein VP39"/>
    <property type="match status" value="1"/>
</dbReference>
<gene>
    <name evidence="1" type="ORF">VP1G_05593</name>
</gene>
<organism evidence="1 2">
    <name type="scientific">Cytospora mali</name>
    <name type="common">Apple Valsa canker fungus</name>
    <name type="synonym">Valsa mali</name>
    <dbReference type="NCBI Taxonomy" id="578113"/>
    <lineage>
        <taxon>Eukaryota</taxon>
        <taxon>Fungi</taxon>
        <taxon>Dikarya</taxon>
        <taxon>Ascomycota</taxon>
        <taxon>Pezizomycotina</taxon>
        <taxon>Sordariomycetes</taxon>
        <taxon>Sordariomycetidae</taxon>
        <taxon>Diaporthales</taxon>
        <taxon>Cytosporaceae</taxon>
        <taxon>Cytospora</taxon>
    </lineage>
</organism>
<reference evidence="2" key="1">
    <citation type="submission" date="2014-12" db="EMBL/GenBank/DDBJ databases">
        <title>Genome Sequence of Valsa Canker Pathogens Uncovers a Specific Adaption of Colonization on Woody Bark.</title>
        <authorList>
            <person name="Yin Z."/>
            <person name="Liu H."/>
            <person name="Gao X."/>
            <person name="Li Z."/>
            <person name="Song N."/>
            <person name="Ke X."/>
            <person name="Dai Q."/>
            <person name="Wu Y."/>
            <person name="Sun Y."/>
            <person name="Xu J.-R."/>
            <person name="Kang Z.K."/>
            <person name="Wang L."/>
            <person name="Huang L."/>
        </authorList>
    </citation>
    <scope>NUCLEOTIDE SEQUENCE [LARGE SCALE GENOMIC DNA]</scope>
    <source>
        <strain evidence="2">SXYL134</strain>
    </source>
</reference>
<dbReference type="STRING" id="694573.A0A194V2Z4"/>
<protein>
    <recommendedName>
        <fullName evidence="3">Methyltransferase domain-containing protein</fullName>
    </recommendedName>
</protein>
<evidence type="ECO:0008006" key="3">
    <source>
        <dbReference type="Google" id="ProtNLM"/>
    </source>
</evidence>
<dbReference type="EMBL" id="KN714711">
    <property type="protein sequence ID" value="KUI58307.1"/>
    <property type="molecule type" value="Genomic_DNA"/>
</dbReference>
<name>A0A194V2Z4_CYTMA</name>
<dbReference type="AlphaFoldDB" id="A0A194V2Z4"/>